<evidence type="ECO:0000313" key="7">
    <source>
        <dbReference type="Proteomes" id="UP000481153"/>
    </source>
</evidence>
<dbReference type="AlphaFoldDB" id="A0A6G0X2Z2"/>
<organism evidence="5 7">
    <name type="scientific">Aphanomyces euteiches</name>
    <dbReference type="NCBI Taxonomy" id="100861"/>
    <lineage>
        <taxon>Eukaryota</taxon>
        <taxon>Sar</taxon>
        <taxon>Stramenopiles</taxon>
        <taxon>Oomycota</taxon>
        <taxon>Saprolegniomycetes</taxon>
        <taxon>Saprolegniales</taxon>
        <taxon>Verrucalvaceae</taxon>
        <taxon>Aphanomyces</taxon>
    </lineage>
</organism>
<reference evidence="5 7" key="1">
    <citation type="submission" date="2019-07" db="EMBL/GenBank/DDBJ databases">
        <title>Genomics analysis of Aphanomyces spp. identifies a new class of oomycete effector associated with host adaptation.</title>
        <authorList>
            <person name="Gaulin E."/>
        </authorList>
    </citation>
    <scope>NUCLEOTIDE SEQUENCE [LARGE SCALE GENOMIC DNA]</scope>
    <source>
        <strain evidence="5 7">ATCC 201684</strain>
    </source>
</reference>
<evidence type="ECO:0000256" key="3">
    <source>
        <dbReference type="SAM" id="SignalP"/>
    </source>
</evidence>
<feature type="signal peptide" evidence="3">
    <location>
        <begin position="1"/>
        <end position="19"/>
    </location>
</feature>
<keyword evidence="3" id="KW-0732">Signal</keyword>
<dbReference type="InterPro" id="IPR000177">
    <property type="entry name" value="Apple"/>
</dbReference>
<dbReference type="EMBL" id="VJMJ01000117">
    <property type="protein sequence ID" value="KAF0734160.1"/>
    <property type="molecule type" value="Genomic_DNA"/>
</dbReference>
<comment type="caution">
    <text evidence="5">The sequence shown here is derived from an EMBL/GenBank/DDBJ whole genome shotgun (WGS) entry which is preliminary data.</text>
</comment>
<keyword evidence="2" id="KW-1015">Disulfide bond</keyword>
<sequence>MWSHRIAFFFAALTSLSLAATPSTTATPTTTVQVPTLSPTPAQTPAPAIPFNGFEDDVDFYGFDLHTTSRSAPKDCYNDCLEATGCKLFVWTNAKNGTCWLKHTAGAKTTLKGAKAAVVRQNAPLCRKQELNLDYPGNDIGNTTRVAPDYCCEDCKNKRGCVIYVWTDFKDGTCWLKSAKGDPVSSFGAVNGRPVLE</sequence>
<keyword evidence="7" id="KW-1185">Reference proteome</keyword>
<keyword evidence="1" id="KW-0677">Repeat</keyword>
<evidence type="ECO:0000313" key="6">
    <source>
        <dbReference type="EMBL" id="KAF0734160.1"/>
    </source>
</evidence>
<dbReference type="VEuPathDB" id="FungiDB:AeMF1_008668"/>
<dbReference type="Pfam" id="PF14295">
    <property type="entry name" value="PAN_4"/>
    <property type="match status" value="2"/>
</dbReference>
<dbReference type="EMBL" id="VJMJ01000117">
    <property type="protein sequence ID" value="KAF0734159.1"/>
    <property type="molecule type" value="Genomic_DNA"/>
</dbReference>
<evidence type="ECO:0000256" key="2">
    <source>
        <dbReference type="ARBA" id="ARBA00023157"/>
    </source>
</evidence>
<dbReference type="PANTHER" id="PTHR33946:SF4">
    <property type="entry name" value="COAGULATION FACTOR XI"/>
    <property type="match status" value="1"/>
</dbReference>
<feature type="domain" description="Apple" evidence="4">
    <location>
        <begin position="58"/>
        <end position="102"/>
    </location>
</feature>
<dbReference type="GO" id="GO:0006508">
    <property type="term" value="P:proteolysis"/>
    <property type="evidence" value="ECO:0007669"/>
    <property type="project" value="InterPro"/>
</dbReference>
<feature type="domain" description="Apple" evidence="4">
    <location>
        <begin position="134"/>
        <end position="177"/>
    </location>
</feature>
<feature type="chain" id="PRO_5036174208" description="Apple domain-containing protein" evidence="3">
    <location>
        <begin position="20"/>
        <end position="197"/>
    </location>
</feature>
<evidence type="ECO:0000256" key="1">
    <source>
        <dbReference type="ARBA" id="ARBA00022737"/>
    </source>
</evidence>
<dbReference type="PANTHER" id="PTHR33946">
    <property type="match status" value="1"/>
</dbReference>
<dbReference type="InterPro" id="IPR003609">
    <property type="entry name" value="Pan_app"/>
</dbReference>
<evidence type="ECO:0000259" key="4">
    <source>
        <dbReference type="Pfam" id="PF14295"/>
    </source>
</evidence>
<dbReference type="Gene3D" id="3.50.4.10">
    <property type="entry name" value="Hepatocyte Growth Factor"/>
    <property type="match status" value="2"/>
</dbReference>
<proteinExistence type="predicted"/>
<gene>
    <name evidence="5" type="ORF">Ae201684_009027</name>
    <name evidence="6" type="ORF">Ae201684_009028</name>
</gene>
<accession>A0A6G0X2Z2</accession>
<dbReference type="CDD" id="cd01100">
    <property type="entry name" value="APPLE_Factor_XI_like"/>
    <property type="match status" value="1"/>
</dbReference>
<dbReference type="GO" id="GO:0005576">
    <property type="term" value="C:extracellular region"/>
    <property type="evidence" value="ECO:0007669"/>
    <property type="project" value="InterPro"/>
</dbReference>
<dbReference type="Proteomes" id="UP000481153">
    <property type="component" value="Unassembled WGS sequence"/>
</dbReference>
<evidence type="ECO:0000313" key="5">
    <source>
        <dbReference type="EMBL" id="KAF0734159.1"/>
    </source>
</evidence>
<name>A0A6G0X2Z2_9STRA</name>
<protein>
    <recommendedName>
        <fullName evidence="4">Apple domain-containing protein</fullName>
    </recommendedName>
</protein>